<evidence type="ECO:0000313" key="2">
    <source>
        <dbReference type="EMBL" id="KAK6777891.1"/>
    </source>
</evidence>
<proteinExistence type="predicted"/>
<evidence type="ECO:0000256" key="1">
    <source>
        <dbReference type="SAM" id="MobiDB-lite"/>
    </source>
</evidence>
<dbReference type="EMBL" id="JBANQN010000010">
    <property type="protein sequence ID" value="KAK6777891.1"/>
    <property type="molecule type" value="Genomic_DNA"/>
</dbReference>
<dbReference type="AlphaFoldDB" id="A0AAN8T680"/>
<dbReference type="Proteomes" id="UP001371456">
    <property type="component" value="Unassembled WGS sequence"/>
</dbReference>
<accession>A0AAN8T680</accession>
<organism evidence="2 3">
    <name type="scientific">Solanum bulbocastanum</name>
    <name type="common">Wild potato</name>
    <dbReference type="NCBI Taxonomy" id="147425"/>
    <lineage>
        <taxon>Eukaryota</taxon>
        <taxon>Viridiplantae</taxon>
        <taxon>Streptophyta</taxon>
        <taxon>Embryophyta</taxon>
        <taxon>Tracheophyta</taxon>
        <taxon>Spermatophyta</taxon>
        <taxon>Magnoliopsida</taxon>
        <taxon>eudicotyledons</taxon>
        <taxon>Gunneridae</taxon>
        <taxon>Pentapetalae</taxon>
        <taxon>asterids</taxon>
        <taxon>lamiids</taxon>
        <taxon>Solanales</taxon>
        <taxon>Solanaceae</taxon>
        <taxon>Solanoideae</taxon>
        <taxon>Solaneae</taxon>
        <taxon>Solanum</taxon>
    </lineage>
</organism>
<feature type="region of interest" description="Disordered" evidence="1">
    <location>
        <begin position="95"/>
        <end position="119"/>
    </location>
</feature>
<sequence length="119" mass="14069">MHFPNSREFIDPLLSPSSPKIVLKISTSVLVGVIVKEEQLKATFFLPRIRSKKIDQAWIHYTSYAETSQYRHIILFGRKLKIFLRYERTIQCMTSNREEHDAPSEDKAHPVHDFQQRRT</sequence>
<protein>
    <submittedName>
        <fullName evidence="2">Uncharacterized protein</fullName>
    </submittedName>
</protein>
<name>A0AAN8T680_SOLBU</name>
<reference evidence="2 3" key="1">
    <citation type="submission" date="2024-02" db="EMBL/GenBank/DDBJ databases">
        <title>de novo genome assembly of Solanum bulbocastanum strain 11H21.</title>
        <authorList>
            <person name="Hosaka A.J."/>
        </authorList>
    </citation>
    <scope>NUCLEOTIDE SEQUENCE [LARGE SCALE GENOMIC DNA]</scope>
    <source>
        <tissue evidence="2">Young leaves</tissue>
    </source>
</reference>
<keyword evidence="3" id="KW-1185">Reference proteome</keyword>
<feature type="compositionally biased region" description="Basic and acidic residues" evidence="1">
    <location>
        <begin position="96"/>
        <end position="119"/>
    </location>
</feature>
<gene>
    <name evidence="2" type="ORF">RDI58_024609</name>
</gene>
<comment type="caution">
    <text evidence="2">The sequence shown here is derived from an EMBL/GenBank/DDBJ whole genome shotgun (WGS) entry which is preliminary data.</text>
</comment>
<evidence type="ECO:0000313" key="3">
    <source>
        <dbReference type="Proteomes" id="UP001371456"/>
    </source>
</evidence>